<gene>
    <name evidence="2" type="ORF">B6N60_01232</name>
</gene>
<feature type="domain" description="Glycosyl transferase family 1" evidence="1">
    <location>
        <begin position="228"/>
        <end position="394"/>
    </location>
</feature>
<keyword evidence="3" id="KW-1185">Reference proteome</keyword>
<dbReference type="KEGG" id="rsin:B6N60_01232"/>
<dbReference type="PANTHER" id="PTHR45947:SF3">
    <property type="entry name" value="SULFOQUINOVOSYL TRANSFERASE SQD2"/>
    <property type="match status" value="1"/>
</dbReference>
<protein>
    <submittedName>
        <fullName evidence="2">Glycosyltransferase protein</fullName>
    </submittedName>
</protein>
<evidence type="ECO:0000313" key="2">
    <source>
        <dbReference type="EMBL" id="QXE22549.1"/>
    </source>
</evidence>
<organism evidence="2 3">
    <name type="scientific">Richelia sinica FACHB-800</name>
    <dbReference type="NCBI Taxonomy" id="1357546"/>
    <lineage>
        <taxon>Bacteria</taxon>
        <taxon>Bacillati</taxon>
        <taxon>Cyanobacteriota</taxon>
        <taxon>Cyanophyceae</taxon>
        <taxon>Nostocales</taxon>
        <taxon>Nostocaceae</taxon>
        <taxon>Richelia</taxon>
    </lineage>
</organism>
<dbReference type="Pfam" id="PF00534">
    <property type="entry name" value="Glycos_transf_1"/>
    <property type="match status" value="1"/>
</dbReference>
<dbReference type="AlphaFoldDB" id="A0A975T5K3"/>
<reference evidence="2" key="1">
    <citation type="submission" date="2017-04" db="EMBL/GenBank/DDBJ databases">
        <title>Genome deletions in a multicellular cyanobacterial endosymbiont for morphological adaptation in marine diatoms.</title>
        <authorList>
            <person name="Wang Y."/>
            <person name="Gao H."/>
            <person name="Li R."/>
            <person name="Xu X."/>
        </authorList>
    </citation>
    <scope>NUCLEOTIDE SEQUENCE</scope>
    <source>
        <strain evidence="2">FACHB 800</strain>
    </source>
</reference>
<evidence type="ECO:0000259" key="1">
    <source>
        <dbReference type="Pfam" id="PF00534"/>
    </source>
</evidence>
<dbReference type="CDD" id="cd03801">
    <property type="entry name" value="GT4_PimA-like"/>
    <property type="match status" value="1"/>
</dbReference>
<dbReference type="Proteomes" id="UP000683511">
    <property type="component" value="Chromosome"/>
</dbReference>
<dbReference type="SUPFAM" id="SSF53756">
    <property type="entry name" value="UDP-Glycosyltransferase/glycogen phosphorylase"/>
    <property type="match status" value="1"/>
</dbReference>
<proteinExistence type="predicted"/>
<dbReference type="EMBL" id="CP021056">
    <property type="protein sequence ID" value="QXE22549.1"/>
    <property type="molecule type" value="Genomic_DNA"/>
</dbReference>
<accession>A0A975T5K3</accession>
<sequence length="426" mass="48255">MNTQNKKQLKILISAYACEPHQGSEPGVGWNVVKEISKYHQVWVLTSNCHRPGIETEITQNPISNLHFIYLDPFNWYLNWHPQHKLTNKVVHFHHYLWQIWAYLISRSLHQQIGFDLVHHVTYVRYSSPSFVSLLPIPFLWGPVGGGESAPQSFWKDFSLSGKLYENLRNLARWVGEKDPSVHLTAKRSVVAWATTQDTAQRLQQIGTKNIQIHSQLGLSLEEIEQLAKNALRDDSHLKFISVGRLLHWKGFHLGLTAFAQAKVSNAEYWIIGDGRERANLEKLVQDLGISEKVKFWGNLSREQTLNKIKSCNVLVHPSLHESGGFVCLEAMAAGLPVVCLDLGGPGIQVTTETGFKIKAYTPKQTVSDLAKAMEYLAQDSELRLSMSKAGQERVKKAFSWENKGLYLAQLYREVVAKNSPNLQLG</sequence>
<dbReference type="InterPro" id="IPR001296">
    <property type="entry name" value="Glyco_trans_1"/>
</dbReference>
<name>A0A975T5K3_9NOST</name>
<dbReference type="GO" id="GO:0016757">
    <property type="term" value="F:glycosyltransferase activity"/>
    <property type="evidence" value="ECO:0007669"/>
    <property type="project" value="InterPro"/>
</dbReference>
<dbReference type="RefSeq" id="WP_190602676.1">
    <property type="nucleotide sequence ID" value="NZ_CP021056.1"/>
</dbReference>
<dbReference type="InterPro" id="IPR050194">
    <property type="entry name" value="Glycosyltransferase_grp1"/>
</dbReference>
<dbReference type="PANTHER" id="PTHR45947">
    <property type="entry name" value="SULFOQUINOVOSYL TRANSFERASE SQD2"/>
    <property type="match status" value="1"/>
</dbReference>
<dbReference type="Gene3D" id="3.40.50.2000">
    <property type="entry name" value="Glycogen Phosphorylase B"/>
    <property type="match status" value="2"/>
</dbReference>
<evidence type="ECO:0000313" key="3">
    <source>
        <dbReference type="Proteomes" id="UP000683511"/>
    </source>
</evidence>